<dbReference type="InterPro" id="IPR008868">
    <property type="entry name" value="TniB"/>
</dbReference>
<comment type="caution">
    <text evidence="1">The sequence shown here is derived from an EMBL/GenBank/DDBJ whole genome shotgun (WGS) entry which is preliminary data.</text>
</comment>
<dbReference type="Gene3D" id="3.40.50.300">
    <property type="entry name" value="P-loop containing nucleotide triphosphate hydrolases"/>
    <property type="match status" value="1"/>
</dbReference>
<sequence length="305" mass="34947">MTMNSTENLAYSHLNKAAIKIVDLPDEQRIQEIKTGTWITYTRAKQVLAQMEELFVHPRIIRMPNMLIVGSSNNGKTQILRHFEEKHKPDPNPEGDYTIIPVLFVEAPGKPDIGAFYDKILEALWQPYSIRAKDSDKEREVKKVLRSVQLKVLMIDEIQHIIAGGQAKQREFRNSLKSLGNELQISIICAGVNEAFNAFNTDEQLSNRFEPEFLPKWSLNNEYGDLLESFERRLPLRKPSNLRADPAIAQKVLWMSEGILGEVHEVLKRSAILAIKNKSEQITMDVIEQIRWTQPSKRKVAPPPT</sequence>
<dbReference type="EMBL" id="MLJW01000633">
    <property type="protein sequence ID" value="OIQ84244.1"/>
    <property type="molecule type" value="Genomic_DNA"/>
</dbReference>
<proteinExistence type="predicted"/>
<evidence type="ECO:0000313" key="1">
    <source>
        <dbReference type="EMBL" id="OIQ84244.1"/>
    </source>
</evidence>
<organism evidence="1">
    <name type="scientific">mine drainage metagenome</name>
    <dbReference type="NCBI Taxonomy" id="410659"/>
    <lineage>
        <taxon>unclassified sequences</taxon>
        <taxon>metagenomes</taxon>
        <taxon>ecological metagenomes</taxon>
    </lineage>
</organism>
<accession>A0A1J5QWS5</accession>
<dbReference type="Pfam" id="PF05621">
    <property type="entry name" value="TniB"/>
    <property type="match status" value="1"/>
</dbReference>
<dbReference type="InterPro" id="IPR027417">
    <property type="entry name" value="P-loop_NTPase"/>
</dbReference>
<protein>
    <submittedName>
        <fullName evidence="1">Bacterial TniB protein</fullName>
    </submittedName>
</protein>
<dbReference type="SUPFAM" id="SSF52540">
    <property type="entry name" value="P-loop containing nucleoside triphosphate hydrolases"/>
    <property type="match status" value="1"/>
</dbReference>
<gene>
    <name evidence="1" type="ORF">GALL_339350</name>
</gene>
<name>A0A1J5QWS5_9ZZZZ</name>
<dbReference type="AlphaFoldDB" id="A0A1J5QWS5"/>
<reference evidence="1" key="1">
    <citation type="submission" date="2016-10" db="EMBL/GenBank/DDBJ databases">
        <title>Sequence of Gallionella enrichment culture.</title>
        <authorList>
            <person name="Poehlein A."/>
            <person name="Muehling M."/>
            <person name="Daniel R."/>
        </authorList>
    </citation>
    <scope>NUCLEOTIDE SEQUENCE</scope>
</reference>